<feature type="signal peptide" evidence="2">
    <location>
        <begin position="1"/>
        <end position="21"/>
    </location>
</feature>
<evidence type="ECO:0000313" key="3">
    <source>
        <dbReference type="EMBL" id="SDG39545.1"/>
    </source>
</evidence>
<proteinExistence type="predicted"/>
<evidence type="ECO:0008006" key="5">
    <source>
        <dbReference type="Google" id="ProtNLM"/>
    </source>
</evidence>
<keyword evidence="4" id="KW-1185">Reference proteome</keyword>
<sequence>MKKGFLLLASMMMLGGTSVFAQGEKEAEKLREDISKLEKMLQTKKDQLKKMTGEESIEDKDNNEEQDDKTAEDDKINGSESVILVDDTDFYIAFKEINEKEDSFFGRSHEIVFEIENRTDEKLMVQADTASIDGKMIDPSMITFFQEIGSGKRADVKMSIMSYDPKEEIPELKGDLELEINAFNFKSLESFYTYDIMLPLDEIEINQ</sequence>
<dbReference type="Proteomes" id="UP000199708">
    <property type="component" value="Unassembled WGS sequence"/>
</dbReference>
<feature type="compositionally biased region" description="Acidic residues" evidence="1">
    <location>
        <begin position="55"/>
        <end position="67"/>
    </location>
</feature>
<keyword evidence="2" id="KW-0732">Signal</keyword>
<evidence type="ECO:0000256" key="2">
    <source>
        <dbReference type="SAM" id="SignalP"/>
    </source>
</evidence>
<evidence type="ECO:0000313" key="4">
    <source>
        <dbReference type="Proteomes" id="UP000199708"/>
    </source>
</evidence>
<dbReference type="OrthoDB" id="2453128at2"/>
<accession>A0A1G7TW62</accession>
<feature type="region of interest" description="Disordered" evidence="1">
    <location>
        <begin position="45"/>
        <end position="75"/>
    </location>
</feature>
<organism evidence="3 4">
    <name type="scientific">Facklamia miroungae</name>
    <dbReference type="NCBI Taxonomy" id="120956"/>
    <lineage>
        <taxon>Bacteria</taxon>
        <taxon>Bacillati</taxon>
        <taxon>Bacillota</taxon>
        <taxon>Bacilli</taxon>
        <taxon>Lactobacillales</taxon>
        <taxon>Aerococcaceae</taxon>
        <taxon>Facklamia</taxon>
    </lineage>
</organism>
<gene>
    <name evidence="3" type="ORF">SAMN05421791_10766</name>
</gene>
<evidence type="ECO:0000256" key="1">
    <source>
        <dbReference type="SAM" id="MobiDB-lite"/>
    </source>
</evidence>
<dbReference type="AlphaFoldDB" id="A0A1G7TW62"/>
<dbReference type="EMBL" id="FNCK01000007">
    <property type="protein sequence ID" value="SDG39545.1"/>
    <property type="molecule type" value="Genomic_DNA"/>
</dbReference>
<feature type="chain" id="PRO_5011585953" description="DUF4352 domain-containing protein" evidence="2">
    <location>
        <begin position="22"/>
        <end position="207"/>
    </location>
</feature>
<protein>
    <recommendedName>
        <fullName evidence="5">DUF4352 domain-containing protein</fullName>
    </recommendedName>
</protein>
<reference evidence="3 4" key="1">
    <citation type="submission" date="2016-10" db="EMBL/GenBank/DDBJ databases">
        <authorList>
            <person name="de Groot N.N."/>
        </authorList>
    </citation>
    <scope>NUCLEOTIDE SEQUENCE [LARGE SCALE GENOMIC DNA]</scope>
    <source>
        <strain evidence="3 4">ATCC BAA-466</strain>
    </source>
</reference>
<dbReference type="RefSeq" id="WP_090290151.1">
    <property type="nucleotide sequence ID" value="NZ_FNCK01000007.1"/>
</dbReference>
<name>A0A1G7TW62_9LACT</name>